<evidence type="ECO:0000313" key="9">
    <source>
        <dbReference type="Proteomes" id="UP000324974"/>
    </source>
</evidence>
<comment type="function">
    <text evidence="6">Catalyzes the reduction of dTDP-6-deoxy-L-lyxo-4-hexulose to yield dTDP-L-rhamnose.</text>
</comment>
<dbReference type="Pfam" id="PF04321">
    <property type="entry name" value="RmlD_sub_bind"/>
    <property type="match status" value="1"/>
</dbReference>
<accession>A0A5C1ASA9</accession>
<feature type="domain" description="RmlD-like substrate binding" evidence="7">
    <location>
        <begin position="1"/>
        <end position="272"/>
    </location>
</feature>
<dbReference type="InterPro" id="IPR005913">
    <property type="entry name" value="dTDP_dehydrorham_reduct"/>
</dbReference>
<dbReference type="EC" id="1.1.1.133" evidence="3 6"/>
<dbReference type="GO" id="GO:0048270">
    <property type="term" value="F:methionine adenosyltransferase regulator activity"/>
    <property type="evidence" value="ECO:0007669"/>
    <property type="project" value="TreeGrafter"/>
</dbReference>
<evidence type="ECO:0000256" key="3">
    <source>
        <dbReference type="ARBA" id="ARBA00012929"/>
    </source>
</evidence>
<proteinExistence type="inferred from homology"/>
<comment type="pathway">
    <text evidence="1 6">Carbohydrate biosynthesis; dTDP-L-rhamnose biosynthesis.</text>
</comment>
<dbReference type="RefSeq" id="WP_149114137.1">
    <property type="nucleotide sequence ID" value="NZ_CP042425.1"/>
</dbReference>
<dbReference type="InterPro" id="IPR036291">
    <property type="entry name" value="NAD(P)-bd_dom_sf"/>
</dbReference>
<dbReference type="KEGG" id="lrs:PX52LOC_06857"/>
<evidence type="ECO:0000256" key="2">
    <source>
        <dbReference type="ARBA" id="ARBA00010944"/>
    </source>
</evidence>
<keyword evidence="6" id="KW-0521">NADP</keyword>
<reference evidence="9" key="1">
    <citation type="submission" date="2019-08" db="EMBL/GenBank/DDBJ databases">
        <title>Limnoglobus roseus gen. nov., sp. nov., a novel freshwater planctomycete with a giant genome from the family Gemmataceae.</title>
        <authorList>
            <person name="Kulichevskaya I.S."/>
            <person name="Naumoff D.G."/>
            <person name="Miroshnikov K."/>
            <person name="Ivanova A."/>
            <person name="Philippov D.A."/>
            <person name="Hakobyan A."/>
            <person name="Rijpstra I.C."/>
            <person name="Sinninghe Damste J.S."/>
            <person name="Liesack W."/>
            <person name="Dedysh S.N."/>
        </authorList>
    </citation>
    <scope>NUCLEOTIDE SEQUENCE [LARGE SCALE GENOMIC DNA]</scope>
    <source>
        <strain evidence="9">PX52</strain>
    </source>
</reference>
<keyword evidence="6" id="KW-0560">Oxidoreductase</keyword>
<dbReference type="GO" id="GO:0006556">
    <property type="term" value="P:S-adenosylmethionine biosynthetic process"/>
    <property type="evidence" value="ECO:0007669"/>
    <property type="project" value="TreeGrafter"/>
</dbReference>
<evidence type="ECO:0000259" key="7">
    <source>
        <dbReference type="Pfam" id="PF04321"/>
    </source>
</evidence>
<dbReference type="UniPathway" id="UPA00124"/>
<dbReference type="GO" id="GO:0008831">
    <property type="term" value="F:dTDP-4-dehydrorhamnose reductase activity"/>
    <property type="evidence" value="ECO:0007669"/>
    <property type="project" value="UniProtKB-EC"/>
</dbReference>
<evidence type="ECO:0000313" key="8">
    <source>
        <dbReference type="EMBL" id="QEL19778.1"/>
    </source>
</evidence>
<dbReference type="InterPro" id="IPR029903">
    <property type="entry name" value="RmlD-like-bd"/>
</dbReference>
<dbReference type="EMBL" id="CP042425">
    <property type="protein sequence ID" value="QEL19778.1"/>
    <property type="molecule type" value="Genomic_DNA"/>
</dbReference>
<dbReference type="PANTHER" id="PTHR10491:SF4">
    <property type="entry name" value="METHIONINE ADENOSYLTRANSFERASE 2 SUBUNIT BETA"/>
    <property type="match status" value="1"/>
</dbReference>
<evidence type="ECO:0000256" key="4">
    <source>
        <dbReference type="ARBA" id="ARBA00017099"/>
    </source>
</evidence>
<evidence type="ECO:0000256" key="5">
    <source>
        <dbReference type="ARBA" id="ARBA00048200"/>
    </source>
</evidence>
<dbReference type="SUPFAM" id="SSF51735">
    <property type="entry name" value="NAD(P)-binding Rossmann-fold domains"/>
    <property type="match status" value="1"/>
</dbReference>
<protein>
    <recommendedName>
        <fullName evidence="4 6">dTDP-4-dehydrorhamnose reductase</fullName>
        <ecNumber evidence="3 6">1.1.1.133</ecNumber>
    </recommendedName>
</protein>
<keyword evidence="9" id="KW-1185">Reference proteome</keyword>
<comment type="catalytic activity">
    <reaction evidence="5">
        <text>dTDP-beta-L-rhamnose + NADP(+) = dTDP-4-dehydro-beta-L-rhamnose + NADPH + H(+)</text>
        <dbReference type="Rhea" id="RHEA:21796"/>
        <dbReference type="ChEBI" id="CHEBI:15378"/>
        <dbReference type="ChEBI" id="CHEBI:57510"/>
        <dbReference type="ChEBI" id="CHEBI:57783"/>
        <dbReference type="ChEBI" id="CHEBI:58349"/>
        <dbReference type="ChEBI" id="CHEBI:62830"/>
        <dbReference type="EC" id="1.1.1.133"/>
    </reaction>
</comment>
<dbReference type="PANTHER" id="PTHR10491">
    <property type="entry name" value="DTDP-4-DEHYDRORHAMNOSE REDUCTASE"/>
    <property type="match status" value="1"/>
</dbReference>
<organism evidence="8 9">
    <name type="scientific">Limnoglobus roseus</name>
    <dbReference type="NCBI Taxonomy" id="2598579"/>
    <lineage>
        <taxon>Bacteria</taxon>
        <taxon>Pseudomonadati</taxon>
        <taxon>Planctomycetota</taxon>
        <taxon>Planctomycetia</taxon>
        <taxon>Gemmatales</taxon>
        <taxon>Gemmataceae</taxon>
        <taxon>Limnoglobus</taxon>
    </lineage>
</organism>
<dbReference type="GO" id="GO:0048269">
    <property type="term" value="C:methionine adenosyltransferase complex"/>
    <property type="evidence" value="ECO:0007669"/>
    <property type="project" value="TreeGrafter"/>
</dbReference>
<name>A0A5C1ASA9_9BACT</name>
<evidence type="ECO:0000256" key="1">
    <source>
        <dbReference type="ARBA" id="ARBA00004781"/>
    </source>
</evidence>
<sequence length="299" mass="32673">MRSLILGATGQIGGLLVAECEQRDDAVQGTWYRRPHADFLPLDLCDEESVQRLITDFQPDVVYLAAGLNQIDFAEANPHECRAVNVDGVANVVRAMAGGGAKLVYFSSSQVFGECKAAQKEEATPSPLNAYGTALAEAEQIIRENLADRHLIVRTNCVYGPEERGRNRALHAVRRMRDGQVVTTTDERTCQPTFGPDLATVAVDLVKHGCTGTYHVVGPDRMTEFAFVRMTAFIFGLDSDLVANAPVTELGEEAPRPRSPWLDRQKLRAELGPKALRSPGEGLRALRKAEHVPALARVA</sequence>
<dbReference type="Gene3D" id="3.40.50.720">
    <property type="entry name" value="NAD(P)-binding Rossmann-like Domain"/>
    <property type="match status" value="1"/>
</dbReference>
<gene>
    <name evidence="8" type="ORF">PX52LOC_06857</name>
</gene>
<dbReference type="Proteomes" id="UP000324974">
    <property type="component" value="Chromosome"/>
</dbReference>
<dbReference type="OrthoDB" id="9803892at2"/>
<comment type="similarity">
    <text evidence="2 6">Belongs to the dTDP-4-dehydrorhamnose reductase family.</text>
</comment>
<dbReference type="GO" id="GO:0019305">
    <property type="term" value="P:dTDP-rhamnose biosynthetic process"/>
    <property type="evidence" value="ECO:0007669"/>
    <property type="project" value="UniProtKB-UniPathway"/>
</dbReference>
<evidence type="ECO:0000256" key="6">
    <source>
        <dbReference type="RuleBase" id="RU364082"/>
    </source>
</evidence>
<dbReference type="AlphaFoldDB" id="A0A5C1ASA9"/>